<proteinExistence type="predicted"/>
<dbReference type="InterPro" id="IPR012334">
    <property type="entry name" value="Pectin_lyas_fold"/>
</dbReference>
<organism evidence="4 5">
    <name type="scientific">Mycobacterium hippophais</name>
    <dbReference type="NCBI Taxonomy" id="3016340"/>
    <lineage>
        <taxon>Bacteria</taxon>
        <taxon>Bacillati</taxon>
        <taxon>Actinomycetota</taxon>
        <taxon>Actinomycetes</taxon>
        <taxon>Mycobacteriales</taxon>
        <taxon>Mycobacteriaceae</taxon>
        <taxon>Mycobacterium</taxon>
    </lineage>
</organism>
<name>A0ABT4PS32_9MYCO</name>
<gene>
    <name evidence="4" type="ORF">O6P37_10510</name>
</gene>
<dbReference type="InterPro" id="IPR039448">
    <property type="entry name" value="Beta_helix"/>
</dbReference>
<comment type="caution">
    <text evidence="4">The sequence shown here is derived from an EMBL/GenBank/DDBJ whole genome shotgun (WGS) entry which is preliminary data.</text>
</comment>
<feature type="signal peptide" evidence="2">
    <location>
        <begin position="1"/>
        <end position="30"/>
    </location>
</feature>
<dbReference type="Gene3D" id="2.160.20.10">
    <property type="entry name" value="Single-stranded right-handed beta-helix, Pectin lyase-like"/>
    <property type="match status" value="1"/>
</dbReference>
<dbReference type="RefSeq" id="WP_269893996.1">
    <property type="nucleotide sequence ID" value="NZ_JAPZPY010000003.1"/>
</dbReference>
<dbReference type="Pfam" id="PF13229">
    <property type="entry name" value="Beta_helix"/>
    <property type="match status" value="1"/>
</dbReference>
<evidence type="ECO:0000256" key="1">
    <source>
        <dbReference type="SAM" id="MobiDB-lite"/>
    </source>
</evidence>
<evidence type="ECO:0000256" key="2">
    <source>
        <dbReference type="SAM" id="SignalP"/>
    </source>
</evidence>
<feature type="domain" description="Right handed beta helix" evidence="3">
    <location>
        <begin position="130"/>
        <end position="264"/>
    </location>
</feature>
<dbReference type="PROSITE" id="PS51257">
    <property type="entry name" value="PROKAR_LIPOPROTEIN"/>
    <property type="match status" value="1"/>
</dbReference>
<protein>
    <submittedName>
        <fullName evidence="4">Right-handed parallel beta-helix repeat-containing protein</fullName>
    </submittedName>
</protein>
<dbReference type="InterPro" id="IPR011050">
    <property type="entry name" value="Pectin_lyase_fold/virulence"/>
</dbReference>
<keyword evidence="2" id="KW-0732">Signal</keyword>
<feature type="chain" id="PRO_5045683402" evidence="2">
    <location>
        <begin position="31"/>
        <end position="375"/>
    </location>
</feature>
<dbReference type="Proteomes" id="UP001142153">
    <property type="component" value="Unassembled WGS sequence"/>
</dbReference>
<keyword evidence="5" id="KW-1185">Reference proteome</keyword>
<dbReference type="InterPro" id="IPR006626">
    <property type="entry name" value="PbH1"/>
</dbReference>
<evidence type="ECO:0000313" key="5">
    <source>
        <dbReference type="Proteomes" id="UP001142153"/>
    </source>
</evidence>
<sequence>MRRDLTRIGVVRRIGAVITVLVCTMAGVTACDATVSGAPVSDETSSLQAQFDAMRPGGVLSLAPRVYQHAGVLKLRVPDVRIDGGGATLQATNDETSSVQVSADGVQLSNITLTAPTEGRRWMALDQHKLVLSGVRDTVTDVKIIGSAGAGIFAYGATDFKISGVNIVGTRADGIHVTRGSQRGEIRGVRTDKTGDDAVAVVSYADDPSRSSDITVSDVSVASTRWGRGITVVGGKNVSISDFDVANTDSAGLYVAAEGTPYFTDSVDSVTVSNGSITGANTNADIVQGAVLVFSGHSGRYVRGVRLSDIRIFSTPATAKRNVAIVVNSGGTVGGLVMEDFRIAESGLVPLESDAPPDALTATGWSQDGKPVTVD</sequence>
<accession>A0ABT4PS32</accession>
<dbReference type="SUPFAM" id="SSF51126">
    <property type="entry name" value="Pectin lyase-like"/>
    <property type="match status" value="1"/>
</dbReference>
<dbReference type="SMART" id="SM00710">
    <property type="entry name" value="PbH1"/>
    <property type="match status" value="7"/>
</dbReference>
<evidence type="ECO:0000259" key="3">
    <source>
        <dbReference type="Pfam" id="PF13229"/>
    </source>
</evidence>
<reference evidence="4" key="1">
    <citation type="submission" date="2022-12" db="EMBL/GenBank/DDBJ databases">
        <authorList>
            <person name="Deng Y."/>
            <person name="Zhang Y.-Q."/>
        </authorList>
    </citation>
    <scope>NUCLEOTIDE SEQUENCE</scope>
    <source>
        <strain evidence="4">CPCC 205372</strain>
    </source>
</reference>
<feature type="region of interest" description="Disordered" evidence="1">
    <location>
        <begin position="354"/>
        <end position="375"/>
    </location>
</feature>
<dbReference type="EMBL" id="JAPZPY010000003">
    <property type="protein sequence ID" value="MCZ8379296.1"/>
    <property type="molecule type" value="Genomic_DNA"/>
</dbReference>
<evidence type="ECO:0000313" key="4">
    <source>
        <dbReference type="EMBL" id="MCZ8379296.1"/>
    </source>
</evidence>